<evidence type="ECO:0000256" key="1">
    <source>
        <dbReference type="ARBA" id="ARBA00004300"/>
    </source>
</evidence>
<dbReference type="SUPFAM" id="SSF49879">
    <property type="entry name" value="SMAD/FHA domain"/>
    <property type="match status" value="1"/>
</dbReference>
<protein>
    <recommendedName>
        <fullName evidence="18">Sarcolemmal membrane-associated protein</fullName>
    </recommendedName>
</protein>
<organism evidence="23 24">
    <name type="scientific">Cephus cinctus</name>
    <name type="common">Wheat stem sawfly</name>
    <dbReference type="NCBI Taxonomy" id="211228"/>
    <lineage>
        <taxon>Eukaryota</taxon>
        <taxon>Metazoa</taxon>
        <taxon>Ecdysozoa</taxon>
        <taxon>Arthropoda</taxon>
        <taxon>Hexapoda</taxon>
        <taxon>Insecta</taxon>
        <taxon>Pterygota</taxon>
        <taxon>Neoptera</taxon>
        <taxon>Endopterygota</taxon>
        <taxon>Hymenoptera</taxon>
        <taxon>Cephoidea</taxon>
        <taxon>Cephidae</taxon>
        <taxon>Cephus</taxon>
    </lineage>
</organism>
<dbReference type="GO" id="GO:0005813">
    <property type="term" value="C:centrosome"/>
    <property type="evidence" value="ECO:0007669"/>
    <property type="project" value="UniProtKB-SubCell"/>
</dbReference>
<keyword evidence="13" id="KW-0206">Cytoskeleton</keyword>
<dbReference type="SMART" id="SM00240">
    <property type="entry name" value="FHA"/>
    <property type="match status" value="1"/>
</dbReference>
<feature type="transmembrane region" description="Helical" evidence="21">
    <location>
        <begin position="774"/>
        <end position="793"/>
    </location>
</feature>
<dbReference type="GeneID" id="107266379"/>
<keyword evidence="12 21" id="KW-0472">Membrane</keyword>
<evidence type="ECO:0000256" key="10">
    <source>
        <dbReference type="ARBA" id="ARBA00023054"/>
    </source>
</evidence>
<dbReference type="KEGG" id="ccin:107266379"/>
<evidence type="ECO:0000256" key="14">
    <source>
        <dbReference type="ARBA" id="ARBA00057671"/>
    </source>
</evidence>
<keyword evidence="5" id="KW-0963">Cytoplasm</keyword>
<accession>A0AAJ7BR41</accession>
<keyword evidence="6" id="KW-0597">Phosphoprotein</keyword>
<comment type="subunit">
    <text evidence="17">Homodimer. Interacts with myosin. Interacts with SIKE1 and both associate with the STRIPAK core complex composed of PP2A catalytic and scaffolding subunits, the striatins (PP2A regulatory subunits), the striatin-associated proteins MOB4, STRIP1 and STRIP2, PDCD10 and members of the STE20 kinases, such as STK24 and STK26. Interacts (via FHA domain) with STK3 (when phosphorylated); the interaction associates STK3 with the STRIPAK complex.</text>
</comment>
<proteinExistence type="inferred from homology"/>
<evidence type="ECO:0000256" key="8">
    <source>
        <dbReference type="ARBA" id="ARBA00022824"/>
    </source>
</evidence>
<keyword evidence="8" id="KW-0256">Endoplasmic reticulum</keyword>
<feature type="region of interest" description="Disordered" evidence="20">
    <location>
        <begin position="456"/>
        <end position="475"/>
    </location>
</feature>
<dbReference type="InterPro" id="IPR000253">
    <property type="entry name" value="FHA_dom"/>
</dbReference>
<dbReference type="GO" id="GO:0031966">
    <property type="term" value="C:mitochondrial membrane"/>
    <property type="evidence" value="ECO:0007669"/>
    <property type="project" value="UniProtKB-SubCell"/>
</dbReference>
<dbReference type="FunFam" id="2.60.200.20:FF:000003">
    <property type="entry name" value="sarcolemmal membrane-associated protein isoform X2"/>
    <property type="match status" value="1"/>
</dbReference>
<feature type="coiled-coil region" evidence="19">
    <location>
        <begin position="717"/>
        <end position="751"/>
    </location>
</feature>
<dbReference type="Gene3D" id="2.60.200.20">
    <property type="match status" value="1"/>
</dbReference>
<evidence type="ECO:0000256" key="21">
    <source>
        <dbReference type="SAM" id="Phobius"/>
    </source>
</evidence>
<evidence type="ECO:0000256" key="3">
    <source>
        <dbReference type="ARBA" id="ARBA00004389"/>
    </source>
</evidence>
<keyword evidence="11" id="KW-0496">Mitochondrion</keyword>
<feature type="region of interest" description="Disordered" evidence="20">
    <location>
        <begin position="519"/>
        <end position="561"/>
    </location>
</feature>
<comment type="similarity">
    <text evidence="16">Belongs to the SLMAP family.</text>
</comment>
<feature type="coiled-coil region" evidence="19">
    <location>
        <begin position="252"/>
        <end position="371"/>
    </location>
</feature>
<gene>
    <name evidence="24" type="primary">LOC107266379</name>
</gene>
<dbReference type="PROSITE" id="PS50006">
    <property type="entry name" value="FHA_DOMAIN"/>
    <property type="match status" value="1"/>
</dbReference>
<reference evidence="24" key="1">
    <citation type="submission" date="2025-08" db="UniProtKB">
        <authorList>
            <consortium name="RefSeq"/>
        </authorList>
    </citation>
    <scope>IDENTIFICATION</scope>
</reference>
<keyword evidence="4" id="KW-1003">Cell membrane</keyword>
<sequence length="797" mass="90173">MVVASGGWMQNASYSTTQNNSNMNTTVAQNNNMEAKAVLICRDNSHPFQERTLILDQPVKIGRSVARARAAQDNAIFDCKVLSRNHALLWYNAGKFYLKDTKSSNGTFVNNQRLSLSGDESSDREVCSGDIVQFGVDVVENTKKVTHGCIVATLRLYLPDGKEAKASPSTSVAGIVGNISLEDLYKLNQCMREAHRREKALNNKLDYLQQLVQRARWATDQSWKALIDEDRLLSRVKTVESQLAAYSKVFTKDKIRNELAKLEEEKGQYQVAAKEALQKILQEKLEVKQSVAQLERQLNQTEEECQSLHEVTKQSQAELEELAKKYTEAQEKLQETRNQLVDNEEKAKEAIQKLEREKQDLLRRVEDQSMIERNLQARLRDSKLDSVNIHKQISALRNYMQTLQDMNAKLISDENSESKDEMKEAINVILNKLNSMPVDNFESDTVTFYASKTKQDNQLISQDNDSNQTKNVSSESTFVKRILDVSLADNDYILPPASRRTLVNGNANVDGVDISLETDANSEATDDTWSVASDDTSEKSVIEVKKDDDNSTPTKAPNPPAKLEVRFASDENGEQLEVHYDPIVGLCEDVDVPESTDDNVDSQRTDSQSISTVIATDQDNKFDEVSIGDEEESAEVEECEGEHLDGDYIKTLKPLSKSDSLQQSLHSREYVLQTLIGSLDSLSGDDDLEAQQLVKKELDELRDWLIRESNETVIGKLKELYYRAKNETQRIQEVNEELVILKEKCNVFVEEKSELVKKYESLKAQCGDLLSSTYTVPIQYVVPIVIALIWMLLEKMF</sequence>
<dbReference type="InterPro" id="IPR008984">
    <property type="entry name" value="SMAD_FHA_dom_sf"/>
</dbReference>
<evidence type="ECO:0000256" key="5">
    <source>
        <dbReference type="ARBA" id="ARBA00022490"/>
    </source>
</evidence>
<dbReference type="PANTHER" id="PTHR15715">
    <property type="entry name" value="CENTROSOMAL PROTEIN OF 170 KDA"/>
    <property type="match status" value="1"/>
</dbReference>
<dbReference type="CDD" id="cd21911">
    <property type="entry name" value="CC1_SLMAP"/>
    <property type="match status" value="1"/>
</dbReference>
<comment type="subcellular location">
    <subcellularLocation>
        <location evidence="15">Cell membrane</location>
        <location evidence="15">Sarcolemma</location>
        <topology evidence="15">Single-pass type IV membrane protein</topology>
    </subcellularLocation>
    <subcellularLocation>
        <location evidence="1">Cytoplasm</location>
        <location evidence="1">Cytoskeleton</location>
        <location evidence="1">Microtubule organizing center</location>
        <location evidence="1">Centrosome</location>
    </subcellularLocation>
    <subcellularLocation>
        <location evidence="3">Endoplasmic reticulum membrane</location>
        <topology evidence="3">Single-pass membrane protein</topology>
    </subcellularLocation>
    <subcellularLocation>
        <location evidence="2">Mitochondrion membrane</location>
        <topology evidence="2">Single-pass membrane protein</topology>
    </subcellularLocation>
</comment>
<name>A0AAJ7BR41_CEPCN</name>
<evidence type="ECO:0000256" key="17">
    <source>
        <dbReference type="ARBA" id="ARBA00066015"/>
    </source>
</evidence>
<evidence type="ECO:0000256" key="19">
    <source>
        <dbReference type="SAM" id="Coils"/>
    </source>
</evidence>
<evidence type="ECO:0000256" key="2">
    <source>
        <dbReference type="ARBA" id="ARBA00004304"/>
    </source>
</evidence>
<evidence type="ECO:0000256" key="16">
    <source>
        <dbReference type="ARBA" id="ARBA00061687"/>
    </source>
</evidence>
<feature type="compositionally biased region" description="Basic and acidic residues" evidence="20">
    <location>
        <begin position="536"/>
        <end position="549"/>
    </location>
</feature>
<evidence type="ECO:0000256" key="4">
    <source>
        <dbReference type="ARBA" id="ARBA00022475"/>
    </source>
</evidence>
<evidence type="ECO:0000256" key="6">
    <source>
        <dbReference type="ARBA" id="ARBA00022553"/>
    </source>
</evidence>
<evidence type="ECO:0000256" key="12">
    <source>
        <dbReference type="ARBA" id="ARBA00023136"/>
    </source>
</evidence>
<evidence type="ECO:0000313" key="23">
    <source>
        <dbReference type="Proteomes" id="UP000694920"/>
    </source>
</evidence>
<dbReference type="Pfam" id="PF00498">
    <property type="entry name" value="FHA"/>
    <property type="match status" value="1"/>
</dbReference>
<dbReference type="CDD" id="cd22679">
    <property type="entry name" value="FHA_SLMAP"/>
    <property type="match status" value="1"/>
</dbReference>
<dbReference type="PANTHER" id="PTHR15715:SF37">
    <property type="entry name" value="LD47843P"/>
    <property type="match status" value="1"/>
</dbReference>
<dbReference type="GO" id="GO:0042383">
    <property type="term" value="C:sarcolemma"/>
    <property type="evidence" value="ECO:0007669"/>
    <property type="project" value="UniProtKB-SubCell"/>
</dbReference>
<dbReference type="AlphaFoldDB" id="A0AAJ7BR41"/>
<keyword evidence="10 19" id="KW-0175">Coiled coil</keyword>
<keyword evidence="7 21" id="KW-0812">Transmembrane</keyword>
<keyword evidence="9 21" id="KW-1133">Transmembrane helix</keyword>
<dbReference type="InterPro" id="IPR051176">
    <property type="entry name" value="Cent_Immune-Sig_Mod"/>
</dbReference>
<evidence type="ECO:0000313" key="24">
    <source>
        <dbReference type="RefSeq" id="XP_015592287.1"/>
    </source>
</evidence>
<evidence type="ECO:0000256" key="11">
    <source>
        <dbReference type="ARBA" id="ARBA00023128"/>
    </source>
</evidence>
<dbReference type="GO" id="GO:0005789">
    <property type="term" value="C:endoplasmic reticulum membrane"/>
    <property type="evidence" value="ECO:0007669"/>
    <property type="project" value="UniProtKB-SubCell"/>
</dbReference>
<evidence type="ECO:0000256" key="18">
    <source>
        <dbReference type="ARBA" id="ARBA00074026"/>
    </source>
</evidence>
<dbReference type="RefSeq" id="XP_015592287.1">
    <property type="nucleotide sequence ID" value="XM_015736801.2"/>
</dbReference>
<dbReference type="CTD" id="7871"/>
<comment type="function">
    <text evidence="14">Associates with the striatin-interacting phosphatase and kinase (STRIPAK) core complex, forming the extended (SIKE1:SLMAP)STRIPAK complex. The (SIKE1:SLMAP)STRIPAK complex dephosphorylates STK3 leading to the inhibition of Hippo signaling and the control of cell growth. May play a role during myoblast fusion.</text>
</comment>
<evidence type="ECO:0000256" key="20">
    <source>
        <dbReference type="SAM" id="MobiDB-lite"/>
    </source>
</evidence>
<evidence type="ECO:0000256" key="13">
    <source>
        <dbReference type="ARBA" id="ARBA00023212"/>
    </source>
</evidence>
<feature type="domain" description="FHA" evidence="22">
    <location>
        <begin position="59"/>
        <end position="114"/>
    </location>
</feature>
<evidence type="ECO:0000256" key="7">
    <source>
        <dbReference type="ARBA" id="ARBA00022692"/>
    </source>
</evidence>
<feature type="compositionally biased region" description="Polar residues" evidence="20">
    <location>
        <begin position="519"/>
        <end position="534"/>
    </location>
</feature>
<keyword evidence="23" id="KW-1185">Reference proteome</keyword>
<dbReference type="Proteomes" id="UP000694920">
    <property type="component" value="Unplaced"/>
</dbReference>
<evidence type="ECO:0000259" key="22">
    <source>
        <dbReference type="PROSITE" id="PS50006"/>
    </source>
</evidence>
<evidence type="ECO:0000256" key="15">
    <source>
        <dbReference type="ARBA" id="ARBA00060409"/>
    </source>
</evidence>
<evidence type="ECO:0000256" key="9">
    <source>
        <dbReference type="ARBA" id="ARBA00022989"/>
    </source>
</evidence>